<dbReference type="AlphaFoldDB" id="A0A915ET07"/>
<protein>
    <submittedName>
        <fullName evidence="3">Uncharacterized protein</fullName>
    </submittedName>
</protein>
<dbReference type="GO" id="GO:0035598">
    <property type="term" value="F:tRNA (N(6)-L-threonylcarbamoyladenosine(37)-C(2))-methylthiotransferase activity"/>
    <property type="evidence" value="ECO:0007669"/>
    <property type="project" value="TreeGrafter"/>
</dbReference>
<keyword evidence="1" id="KW-0808">Transferase</keyword>
<dbReference type="GO" id="GO:0005783">
    <property type="term" value="C:endoplasmic reticulum"/>
    <property type="evidence" value="ECO:0007669"/>
    <property type="project" value="TreeGrafter"/>
</dbReference>
<evidence type="ECO:0000256" key="1">
    <source>
        <dbReference type="ARBA" id="ARBA00022679"/>
    </source>
</evidence>
<dbReference type="PANTHER" id="PTHR11918:SF45">
    <property type="entry name" value="THREONYLCARBAMOYLADENOSINE TRNA METHYLTHIOTRANSFERASE"/>
    <property type="match status" value="1"/>
</dbReference>
<reference evidence="3" key="1">
    <citation type="submission" date="2022-11" db="UniProtKB">
        <authorList>
            <consortium name="WormBaseParasite"/>
        </authorList>
    </citation>
    <scope>IDENTIFICATION</scope>
</reference>
<organism evidence="2 3">
    <name type="scientific">Ditylenchus dipsaci</name>
    <dbReference type="NCBI Taxonomy" id="166011"/>
    <lineage>
        <taxon>Eukaryota</taxon>
        <taxon>Metazoa</taxon>
        <taxon>Ecdysozoa</taxon>
        <taxon>Nematoda</taxon>
        <taxon>Chromadorea</taxon>
        <taxon>Rhabditida</taxon>
        <taxon>Tylenchina</taxon>
        <taxon>Tylenchomorpha</taxon>
        <taxon>Sphaerularioidea</taxon>
        <taxon>Anguinidae</taxon>
        <taxon>Anguininae</taxon>
        <taxon>Ditylenchus</taxon>
    </lineage>
</organism>
<dbReference type="PANTHER" id="PTHR11918">
    <property type="entry name" value="RADICAL SAM PROTEINS"/>
    <property type="match status" value="1"/>
</dbReference>
<keyword evidence="2" id="KW-1185">Reference proteome</keyword>
<proteinExistence type="predicted"/>
<evidence type="ECO:0000313" key="2">
    <source>
        <dbReference type="Proteomes" id="UP000887574"/>
    </source>
</evidence>
<evidence type="ECO:0000313" key="3">
    <source>
        <dbReference type="WBParaSite" id="jg919"/>
    </source>
</evidence>
<accession>A0A915ET07</accession>
<dbReference type="WBParaSite" id="jg919">
    <property type="protein sequence ID" value="jg919"/>
    <property type="gene ID" value="jg919"/>
</dbReference>
<sequence>MQTTEARRRTREMTHLFHSYNRYTPEKIGEQYDVLICEMATDGVSYVGHNKTYEHILVSAANTKQNLLAKGPESRSHQCPNFT</sequence>
<name>A0A915ET07_9BILA</name>
<dbReference type="Proteomes" id="UP000887574">
    <property type="component" value="Unplaced"/>
</dbReference>